<reference evidence="1 2" key="1">
    <citation type="journal article" date="2015" name="Parasit. Vectors">
        <title>Draft genome of the scabies mite.</title>
        <authorList>
            <person name="Rider S.D.Jr."/>
            <person name="Morgan M.S."/>
            <person name="Arlian L.G."/>
        </authorList>
    </citation>
    <scope>NUCLEOTIDE SEQUENCE [LARGE SCALE GENOMIC DNA]</scope>
    <source>
        <strain evidence="1">Arlian Lab</strain>
    </source>
</reference>
<accession>A0A132AAA9</accession>
<dbReference type="VEuPathDB" id="VectorBase:SSCA009827"/>
<name>A0A132AAA9_SARSC</name>
<proteinExistence type="predicted"/>
<dbReference type="Proteomes" id="UP000616769">
    <property type="component" value="Unassembled WGS sequence"/>
</dbReference>
<evidence type="ECO:0000313" key="1">
    <source>
        <dbReference type="EMBL" id="KPM07829.1"/>
    </source>
</evidence>
<sequence>MAPYLHCCPELNPTNCFVFRSDYLETEEILLLNSNKYFETIATLDKTLTFFKFIKISCIATIDHQHIKSLFLFINLRR</sequence>
<dbReference type="EMBL" id="JXLN01011909">
    <property type="protein sequence ID" value="KPM07829.1"/>
    <property type="molecule type" value="Genomic_DNA"/>
</dbReference>
<dbReference type="OrthoDB" id="6512347at2759"/>
<evidence type="ECO:0000313" key="2">
    <source>
        <dbReference type="Proteomes" id="UP000616769"/>
    </source>
</evidence>
<protein>
    <submittedName>
        <fullName evidence="1">Uncharacterized protein</fullName>
    </submittedName>
</protein>
<comment type="caution">
    <text evidence="1">The sequence shown here is derived from an EMBL/GenBank/DDBJ whole genome shotgun (WGS) entry which is preliminary data.</text>
</comment>
<dbReference type="AlphaFoldDB" id="A0A132AAA9"/>
<gene>
    <name evidence="1" type="ORF">QR98_0063350</name>
</gene>
<organism evidence="1 2">
    <name type="scientific">Sarcoptes scabiei</name>
    <name type="common">Itch mite</name>
    <name type="synonym">Acarus scabiei</name>
    <dbReference type="NCBI Taxonomy" id="52283"/>
    <lineage>
        <taxon>Eukaryota</taxon>
        <taxon>Metazoa</taxon>
        <taxon>Ecdysozoa</taxon>
        <taxon>Arthropoda</taxon>
        <taxon>Chelicerata</taxon>
        <taxon>Arachnida</taxon>
        <taxon>Acari</taxon>
        <taxon>Acariformes</taxon>
        <taxon>Sarcoptiformes</taxon>
        <taxon>Astigmata</taxon>
        <taxon>Psoroptidia</taxon>
        <taxon>Sarcoptoidea</taxon>
        <taxon>Sarcoptidae</taxon>
        <taxon>Sarcoptinae</taxon>
        <taxon>Sarcoptes</taxon>
    </lineage>
</organism>